<proteinExistence type="predicted"/>
<sequence length="180" mass="17771">MLLRQVYSLGVVVMLAMQAAGATLAAAMPYLTPLFTPLPAVREAVAAPARVAALVTLTNGAAAPGPREGPAAARVYGPIFAGEGIMMGLGAFGPLAAVTAAGVGVMVAGLSLSARLGLGVASVWWSLLAFHAVLLVGQLGHHLRLSPLATAGRGASSTVECAVLPPPVGEVCVAGEDAAA</sequence>
<organism evidence="2 3">
    <name type="scientific">Emiliania huxleyi (strain CCMP1516)</name>
    <dbReference type="NCBI Taxonomy" id="280463"/>
    <lineage>
        <taxon>Eukaryota</taxon>
        <taxon>Haptista</taxon>
        <taxon>Haptophyta</taxon>
        <taxon>Prymnesiophyceae</taxon>
        <taxon>Isochrysidales</taxon>
        <taxon>Noelaerhabdaceae</taxon>
        <taxon>Emiliania</taxon>
    </lineage>
</organism>
<dbReference type="KEGG" id="ehx:EMIHUDRAFT_233590"/>
<dbReference type="AlphaFoldDB" id="A0A0D3K1R2"/>
<evidence type="ECO:0000313" key="3">
    <source>
        <dbReference type="Proteomes" id="UP000013827"/>
    </source>
</evidence>
<feature type="transmembrane region" description="Helical" evidence="1">
    <location>
        <begin position="85"/>
        <end position="109"/>
    </location>
</feature>
<dbReference type="EnsemblProtists" id="EOD29697">
    <property type="protein sequence ID" value="EOD29697"/>
    <property type="gene ID" value="EMIHUDRAFT_233590"/>
</dbReference>
<dbReference type="Proteomes" id="UP000013827">
    <property type="component" value="Unassembled WGS sequence"/>
</dbReference>
<evidence type="ECO:0000256" key="1">
    <source>
        <dbReference type="SAM" id="Phobius"/>
    </source>
</evidence>
<reference evidence="2" key="2">
    <citation type="submission" date="2024-10" db="UniProtKB">
        <authorList>
            <consortium name="EnsemblProtists"/>
        </authorList>
    </citation>
    <scope>IDENTIFICATION</scope>
</reference>
<dbReference type="GeneID" id="17274964"/>
<keyword evidence="1" id="KW-0472">Membrane</keyword>
<keyword evidence="1" id="KW-0812">Transmembrane</keyword>
<dbReference type="STRING" id="2903.R1D3R1"/>
<dbReference type="RefSeq" id="XP_005782126.1">
    <property type="nucleotide sequence ID" value="XM_005782069.1"/>
</dbReference>
<keyword evidence="3" id="KW-1185">Reference proteome</keyword>
<keyword evidence="1" id="KW-1133">Transmembrane helix</keyword>
<protein>
    <submittedName>
        <fullName evidence="2">Uncharacterized protein</fullName>
    </submittedName>
</protein>
<evidence type="ECO:0000313" key="2">
    <source>
        <dbReference type="EnsemblProtists" id="EOD29697"/>
    </source>
</evidence>
<reference evidence="3" key="1">
    <citation type="journal article" date="2013" name="Nature">
        <title>Pan genome of the phytoplankton Emiliania underpins its global distribution.</title>
        <authorList>
            <person name="Read B.A."/>
            <person name="Kegel J."/>
            <person name="Klute M.J."/>
            <person name="Kuo A."/>
            <person name="Lefebvre S.C."/>
            <person name="Maumus F."/>
            <person name="Mayer C."/>
            <person name="Miller J."/>
            <person name="Monier A."/>
            <person name="Salamov A."/>
            <person name="Young J."/>
            <person name="Aguilar M."/>
            <person name="Claverie J.M."/>
            <person name="Frickenhaus S."/>
            <person name="Gonzalez K."/>
            <person name="Herman E.K."/>
            <person name="Lin Y.C."/>
            <person name="Napier J."/>
            <person name="Ogata H."/>
            <person name="Sarno A.F."/>
            <person name="Shmutz J."/>
            <person name="Schroeder D."/>
            <person name="de Vargas C."/>
            <person name="Verret F."/>
            <person name="von Dassow P."/>
            <person name="Valentin K."/>
            <person name="Van de Peer Y."/>
            <person name="Wheeler G."/>
            <person name="Dacks J.B."/>
            <person name="Delwiche C.F."/>
            <person name="Dyhrman S.T."/>
            <person name="Glockner G."/>
            <person name="John U."/>
            <person name="Richards T."/>
            <person name="Worden A.Z."/>
            <person name="Zhang X."/>
            <person name="Grigoriev I.V."/>
            <person name="Allen A.E."/>
            <person name="Bidle K."/>
            <person name="Borodovsky M."/>
            <person name="Bowler C."/>
            <person name="Brownlee C."/>
            <person name="Cock J.M."/>
            <person name="Elias M."/>
            <person name="Gladyshev V.N."/>
            <person name="Groth M."/>
            <person name="Guda C."/>
            <person name="Hadaegh A."/>
            <person name="Iglesias-Rodriguez M.D."/>
            <person name="Jenkins J."/>
            <person name="Jones B.M."/>
            <person name="Lawson T."/>
            <person name="Leese F."/>
            <person name="Lindquist E."/>
            <person name="Lobanov A."/>
            <person name="Lomsadze A."/>
            <person name="Malik S.B."/>
            <person name="Marsh M.E."/>
            <person name="Mackinder L."/>
            <person name="Mock T."/>
            <person name="Mueller-Roeber B."/>
            <person name="Pagarete A."/>
            <person name="Parker M."/>
            <person name="Probert I."/>
            <person name="Quesneville H."/>
            <person name="Raines C."/>
            <person name="Rensing S.A."/>
            <person name="Riano-Pachon D.M."/>
            <person name="Richier S."/>
            <person name="Rokitta S."/>
            <person name="Shiraiwa Y."/>
            <person name="Soanes D.M."/>
            <person name="van der Giezen M."/>
            <person name="Wahlund T.M."/>
            <person name="Williams B."/>
            <person name="Wilson W."/>
            <person name="Wolfe G."/>
            <person name="Wurch L.L."/>
        </authorList>
    </citation>
    <scope>NUCLEOTIDE SEQUENCE</scope>
</reference>
<name>A0A0D3K1R2_EMIH1</name>
<dbReference type="HOGENOM" id="CLU_1499010_0_0_1"/>
<accession>A0A0D3K1R2</accession>
<feature type="transmembrane region" description="Helical" evidence="1">
    <location>
        <begin position="116"/>
        <end position="137"/>
    </location>
</feature>
<dbReference type="PaxDb" id="2903-EOD29697"/>